<dbReference type="Proteomes" id="UP000789595">
    <property type="component" value="Unassembled WGS sequence"/>
</dbReference>
<dbReference type="Pfam" id="PF12796">
    <property type="entry name" value="Ank_2"/>
    <property type="match status" value="1"/>
</dbReference>
<proteinExistence type="predicted"/>
<dbReference type="InterPro" id="IPR002110">
    <property type="entry name" value="Ankyrin_rpt"/>
</dbReference>
<keyword evidence="1" id="KW-0677">Repeat</keyword>
<name>A0A8J2SAQ5_9STRA</name>
<accession>A0A8J2SAQ5</accession>
<dbReference type="PANTHER" id="PTHR24189">
    <property type="entry name" value="MYOTROPHIN"/>
    <property type="match status" value="1"/>
</dbReference>
<evidence type="ECO:0000256" key="2">
    <source>
        <dbReference type="ARBA" id="ARBA00023043"/>
    </source>
</evidence>
<gene>
    <name evidence="3" type="ORF">PECAL_1P02420</name>
</gene>
<comment type="caution">
    <text evidence="3">The sequence shown here is derived from an EMBL/GenBank/DDBJ whole genome shotgun (WGS) entry which is preliminary data.</text>
</comment>
<dbReference type="InterPro" id="IPR036770">
    <property type="entry name" value="Ankyrin_rpt-contain_sf"/>
</dbReference>
<dbReference type="SUPFAM" id="SSF48403">
    <property type="entry name" value="Ankyrin repeat"/>
    <property type="match status" value="1"/>
</dbReference>
<keyword evidence="4" id="KW-1185">Reference proteome</keyword>
<keyword evidence="2" id="KW-0040">ANK repeat</keyword>
<evidence type="ECO:0000313" key="3">
    <source>
        <dbReference type="EMBL" id="CAH0363901.1"/>
    </source>
</evidence>
<evidence type="ECO:0000313" key="4">
    <source>
        <dbReference type="Proteomes" id="UP000789595"/>
    </source>
</evidence>
<protein>
    <submittedName>
        <fullName evidence="3">Uncharacterized protein</fullName>
    </submittedName>
</protein>
<sequence>MATVDRDNYKLDSWCFHVKDAARDGRTQYVLEQLERHGLRDTACNILLTCCAAGSIRSDHVDLARALLDRGADPNLRGRALTPLNYAARGLGTGSVDMVALLLDAGGRVATNSSGTSPLVSAIRGFEASECHLNCRRIVQMLLRAGAPLSGLIVDQLERVRPGEICEHFLATRQLILDVHVAGSPRAYRMLRRKQVLLLRSLALKGRAEPRDARMTFLVESPNEIAWKVLEYWRTELDC</sequence>
<dbReference type="AlphaFoldDB" id="A0A8J2SAQ5"/>
<evidence type="ECO:0000256" key="1">
    <source>
        <dbReference type="ARBA" id="ARBA00022737"/>
    </source>
</evidence>
<dbReference type="InterPro" id="IPR050745">
    <property type="entry name" value="Multifunctional_regulatory"/>
</dbReference>
<dbReference type="SMART" id="SM00248">
    <property type="entry name" value="ANK"/>
    <property type="match status" value="3"/>
</dbReference>
<dbReference type="Gene3D" id="1.25.40.20">
    <property type="entry name" value="Ankyrin repeat-containing domain"/>
    <property type="match status" value="1"/>
</dbReference>
<dbReference type="EMBL" id="CAKKNE010000001">
    <property type="protein sequence ID" value="CAH0363901.1"/>
    <property type="molecule type" value="Genomic_DNA"/>
</dbReference>
<dbReference type="OrthoDB" id="410307at2759"/>
<organism evidence="3 4">
    <name type="scientific">Pelagomonas calceolata</name>
    <dbReference type="NCBI Taxonomy" id="35677"/>
    <lineage>
        <taxon>Eukaryota</taxon>
        <taxon>Sar</taxon>
        <taxon>Stramenopiles</taxon>
        <taxon>Ochrophyta</taxon>
        <taxon>Pelagophyceae</taxon>
        <taxon>Pelagomonadales</taxon>
        <taxon>Pelagomonadaceae</taxon>
        <taxon>Pelagomonas</taxon>
    </lineage>
</organism>
<reference evidence="3" key="1">
    <citation type="submission" date="2021-11" db="EMBL/GenBank/DDBJ databases">
        <authorList>
            <consortium name="Genoscope - CEA"/>
            <person name="William W."/>
        </authorList>
    </citation>
    <scope>NUCLEOTIDE SEQUENCE</scope>
</reference>
<dbReference type="PANTHER" id="PTHR24189:SF50">
    <property type="entry name" value="ANKYRIN REPEAT AND SOCS BOX PROTEIN 2"/>
    <property type="match status" value="1"/>
</dbReference>